<evidence type="ECO:0008006" key="4">
    <source>
        <dbReference type="Google" id="ProtNLM"/>
    </source>
</evidence>
<evidence type="ECO:0000313" key="2">
    <source>
        <dbReference type="EMBL" id="KWA58552.1"/>
    </source>
</evidence>
<organism evidence="2">
    <name type="scientific">Burkholderia stagnalis</name>
    <dbReference type="NCBI Taxonomy" id="1503054"/>
    <lineage>
        <taxon>Bacteria</taxon>
        <taxon>Pseudomonadati</taxon>
        <taxon>Pseudomonadota</taxon>
        <taxon>Betaproteobacteria</taxon>
        <taxon>Burkholderiales</taxon>
        <taxon>Burkholderiaceae</taxon>
        <taxon>Burkholderia</taxon>
        <taxon>Burkholderia cepacia complex</taxon>
    </lineage>
</organism>
<dbReference type="EMBL" id="LPHB01000056">
    <property type="protein sequence ID" value="KWA58552.1"/>
    <property type="molecule type" value="Genomic_DNA"/>
</dbReference>
<evidence type="ECO:0000256" key="1">
    <source>
        <dbReference type="SAM" id="MobiDB-lite"/>
    </source>
</evidence>
<accession>A0A125LD18</accession>
<gene>
    <name evidence="2" type="ORF">WT44_20445</name>
</gene>
<dbReference type="Gene3D" id="2.130.10.10">
    <property type="entry name" value="YVTN repeat-like/Quinoprotein amine dehydrogenase"/>
    <property type="match status" value="1"/>
</dbReference>
<name>A0A125LD18_9BURK</name>
<feature type="region of interest" description="Disordered" evidence="1">
    <location>
        <begin position="1"/>
        <end position="26"/>
    </location>
</feature>
<dbReference type="AlphaFoldDB" id="A0A125LD18"/>
<evidence type="ECO:0000313" key="3">
    <source>
        <dbReference type="Proteomes" id="UP000068603"/>
    </source>
</evidence>
<sequence length="106" mass="11835">MASVHSFGNRIKSDDDAICSGPLPGRDPHAYAIVVDERDIVWLSEWSANALVRFDPRSGKFDVLALPRAHANVRQMMGRPGEVRLSESGTDHLLRYRYRVGSANTQ</sequence>
<dbReference type="Proteomes" id="UP000068603">
    <property type="component" value="Unassembled WGS sequence"/>
</dbReference>
<proteinExistence type="predicted"/>
<reference evidence="2 3" key="1">
    <citation type="submission" date="2015-11" db="EMBL/GenBank/DDBJ databases">
        <title>Expanding the genomic diversity of Burkholderia species for the development of highly accurate diagnostics.</title>
        <authorList>
            <person name="Sahl J."/>
            <person name="Keim P."/>
            <person name="Wagner D."/>
        </authorList>
    </citation>
    <scope>NUCLEOTIDE SEQUENCE [LARGE SCALE GENOMIC DNA]</scope>
    <source>
        <strain evidence="2 3">MSMB1960WGS</strain>
    </source>
</reference>
<dbReference type="InterPro" id="IPR015943">
    <property type="entry name" value="WD40/YVTN_repeat-like_dom_sf"/>
</dbReference>
<comment type="caution">
    <text evidence="2">The sequence shown here is derived from an EMBL/GenBank/DDBJ whole genome shotgun (WGS) entry which is preliminary data.</text>
</comment>
<protein>
    <recommendedName>
        <fullName evidence="4">SMP-30/gluconolactonase/LRE family protein</fullName>
    </recommendedName>
</protein>